<sequence length="633" mass="71243">MSDQDHPEFDNDGIWPRRLLHVPTLTSYKWQPGNTYNGQSEPHYNAISYTWGRWAVRADDIKEPDSGGRLAIKGVPWQIPQIDPAHFSVEQFSKALQQAVQRPPLEAPLASWKASRLIRRILHPPEFLWLDIACIDQRGTAEGKAEIGRQARIFRCAKAVYIWLSRTSHSDMVFAEQYLSDLVDQSLFPERDRDSGALPAAPAWNMLSGEIRHVLSRLTADPWFSSLWTLQEGFLCPRAIFMAPDAQYVKREEWPTFTLSSFVSWLVTISGECKRALTLQDSSDSDTSNWQDTKELIALIESIGAQGINSGNPMAVLTMARFRKATNAVDYVYGIMQVFGDECRVGETAPKAHLCNPHYTVSHLQDELGRLLLDQYPIISQLHYHLDPPPLGKGWRVCARSAEASTRIGFGNAISSHPNIGDPDFNPDDLWGGTRPGFPYTVGSMVSRCRLSTTTVHDTTWGYFSGRACDFHLLQQAWSHNYCFSYDGLTRPRHRALAHLGLALDALPVLQDKVLPLYARGEYMDLSSELHYEIAQELSAQFPGTAMVVLLLGERRFLLDDGYVDDFSTDDFVGLILLSQTLHDGTPYWQRIGVCHWNSYLVKPDPEAGDNDADADTLTAQGRSWEDLHGVFG</sequence>
<keyword evidence="3" id="KW-1185">Reference proteome</keyword>
<dbReference type="Pfam" id="PF06985">
    <property type="entry name" value="HET"/>
    <property type="match status" value="1"/>
</dbReference>
<comment type="caution">
    <text evidence="2">The sequence shown here is derived from an EMBL/GenBank/DDBJ whole genome shotgun (WGS) entry which is preliminary data.</text>
</comment>
<dbReference type="PANTHER" id="PTHR24148">
    <property type="entry name" value="ANKYRIN REPEAT DOMAIN-CONTAINING PROTEIN 39 HOMOLOG-RELATED"/>
    <property type="match status" value="1"/>
</dbReference>
<evidence type="ECO:0000313" key="2">
    <source>
        <dbReference type="EMBL" id="KAL2795517.1"/>
    </source>
</evidence>
<evidence type="ECO:0000313" key="3">
    <source>
        <dbReference type="Proteomes" id="UP001610563"/>
    </source>
</evidence>
<dbReference type="InterPro" id="IPR010730">
    <property type="entry name" value="HET"/>
</dbReference>
<name>A0ABR4G915_9EURO</name>
<reference evidence="2 3" key="1">
    <citation type="submission" date="2024-07" db="EMBL/GenBank/DDBJ databases">
        <title>Section-level genome sequencing and comparative genomics of Aspergillus sections Usti and Cavernicolus.</title>
        <authorList>
            <consortium name="Lawrence Berkeley National Laboratory"/>
            <person name="Nybo J.L."/>
            <person name="Vesth T.C."/>
            <person name="Theobald S."/>
            <person name="Frisvad J.C."/>
            <person name="Larsen T.O."/>
            <person name="Kjaerboelling I."/>
            <person name="Rothschild-Mancinelli K."/>
            <person name="Lyhne E.K."/>
            <person name="Kogle M.E."/>
            <person name="Barry K."/>
            <person name="Clum A."/>
            <person name="Na H."/>
            <person name="Ledsgaard L."/>
            <person name="Lin J."/>
            <person name="Lipzen A."/>
            <person name="Kuo A."/>
            <person name="Riley R."/>
            <person name="Mondo S."/>
            <person name="Labutti K."/>
            <person name="Haridas S."/>
            <person name="Pangalinan J."/>
            <person name="Salamov A.A."/>
            <person name="Simmons B.A."/>
            <person name="Magnuson J.K."/>
            <person name="Chen J."/>
            <person name="Drula E."/>
            <person name="Henrissat B."/>
            <person name="Wiebenga A."/>
            <person name="Lubbers R.J."/>
            <person name="Gomes A.C."/>
            <person name="Makela M.R."/>
            <person name="Stajich J."/>
            <person name="Grigoriev I.V."/>
            <person name="Mortensen U.H."/>
            <person name="De Vries R.P."/>
            <person name="Baker S.E."/>
            <person name="Andersen M.R."/>
        </authorList>
    </citation>
    <scope>NUCLEOTIDE SEQUENCE [LARGE SCALE GENOMIC DNA]</scope>
    <source>
        <strain evidence="2 3">CBS 209.92</strain>
    </source>
</reference>
<protein>
    <recommendedName>
        <fullName evidence="1">Heterokaryon incompatibility domain-containing protein</fullName>
    </recommendedName>
</protein>
<dbReference type="Proteomes" id="UP001610563">
    <property type="component" value="Unassembled WGS sequence"/>
</dbReference>
<dbReference type="PANTHER" id="PTHR24148:SF64">
    <property type="entry name" value="HETEROKARYON INCOMPATIBILITY DOMAIN-CONTAINING PROTEIN"/>
    <property type="match status" value="1"/>
</dbReference>
<feature type="domain" description="Heterokaryon incompatibility" evidence="1">
    <location>
        <begin position="44"/>
        <end position="232"/>
    </location>
</feature>
<proteinExistence type="predicted"/>
<organism evidence="2 3">
    <name type="scientific">Aspergillus keveii</name>
    <dbReference type="NCBI Taxonomy" id="714993"/>
    <lineage>
        <taxon>Eukaryota</taxon>
        <taxon>Fungi</taxon>
        <taxon>Dikarya</taxon>
        <taxon>Ascomycota</taxon>
        <taxon>Pezizomycotina</taxon>
        <taxon>Eurotiomycetes</taxon>
        <taxon>Eurotiomycetidae</taxon>
        <taxon>Eurotiales</taxon>
        <taxon>Aspergillaceae</taxon>
        <taxon>Aspergillus</taxon>
        <taxon>Aspergillus subgen. Nidulantes</taxon>
    </lineage>
</organism>
<evidence type="ECO:0000259" key="1">
    <source>
        <dbReference type="Pfam" id="PF06985"/>
    </source>
</evidence>
<dbReference type="InterPro" id="IPR052895">
    <property type="entry name" value="HetReg/Transcr_Mod"/>
</dbReference>
<gene>
    <name evidence="2" type="ORF">BJX66DRAFT_336851</name>
</gene>
<dbReference type="EMBL" id="JBFTWV010000034">
    <property type="protein sequence ID" value="KAL2795517.1"/>
    <property type="molecule type" value="Genomic_DNA"/>
</dbReference>
<accession>A0ABR4G915</accession>